<dbReference type="InterPro" id="IPR012434">
    <property type="entry name" value="DUF1631"/>
</dbReference>
<feature type="region of interest" description="Disordered" evidence="1">
    <location>
        <begin position="214"/>
        <end position="237"/>
    </location>
</feature>
<gene>
    <name evidence="2" type="ORF">CSC78_14285</name>
</gene>
<evidence type="ECO:0000256" key="1">
    <source>
        <dbReference type="SAM" id="MobiDB-lite"/>
    </source>
</evidence>
<dbReference type="EMBL" id="PDWW01000022">
    <property type="protein sequence ID" value="KAF1723932.1"/>
    <property type="molecule type" value="Genomic_DNA"/>
</dbReference>
<evidence type="ECO:0000313" key="3">
    <source>
        <dbReference type="Proteomes" id="UP000781710"/>
    </source>
</evidence>
<accession>A0ABQ6ZEM7</accession>
<dbReference type="Pfam" id="PF07793">
    <property type="entry name" value="DUF1631"/>
    <property type="match status" value="1"/>
</dbReference>
<keyword evidence="3" id="KW-1185">Reference proteome</keyword>
<evidence type="ECO:0008006" key="4">
    <source>
        <dbReference type="Google" id="ProtNLM"/>
    </source>
</evidence>
<proteinExistence type="predicted"/>
<dbReference type="Proteomes" id="UP000781710">
    <property type="component" value="Unassembled WGS sequence"/>
</dbReference>
<reference evidence="2 3" key="1">
    <citation type="submission" date="2017-10" db="EMBL/GenBank/DDBJ databases">
        <title>Whole genome sequencing of members of genus Pseudoxanthomonas.</title>
        <authorList>
            <person name="Kumar S."/>
            <person name="Bansal K."/>
            <person name="Kaur A."/>
            <person name="Patil P."/>
            <person name="Sharma S."/>
            <person name="Patil P.B."/>
        </authorList>
    </citation>
    <scope>NUCLEOTIDE SEQUENCE [LARGE SCALE GENOMIC DNA]</scope>
    <source>
        <strain evidence="2 3">DSM 17109</strain>
    </source>
</reference>
<evidence type="ECO:0000313" key="2">
    <source>
        <dbReference type="EMBL" id="KAF1723932.1"/>
    </source>
</evidence>
<dbReference type="RefSeq" id="WP_162338535.1">
    <property type="nucleotide sequence ID" value="NZ_BOUK01000001.1"/>
</dbReference>
<comment type="caution">
    <text evidence="2">The sequence shown here is derived from an EMBL/GenBank/DDBJ whole genome shotgun (WGS) entry which is preliminary data.</text>
</comment>
<name>A0ABQ6ZEM7_9GAMM</name>
<protein>
    <recommendedName>
        <fullName evidence="4">DUF1631 domain-containing protein</fullName>
    </recommendedName>
</protein>
<organism evidence="2 3">
    <name type="scientific">Pseudoxanthomonas japonensis</name>
    <dbReference type="NCBI Taxonomy" id="69284"/>
    <lineage>
        <taxon>Bacteria</taxon>
        <taxon>Pseudomonadati</taxon>
        <taxon>Pseudomonadota</taxon>
        <taxon>Gammaproteobacteria</taxon>
        <taxon>Lysobacterales</taxon>
        <taxon>Lysobacteraceae</taxon>
        <taxon>Pseudoxanthomonas</taxon>
    </lineage>
</organism>
<sequence length="727" mass="80281">MPTTPPPLPTTGNQLVALLRDAMQPPLEAAFADVVDGLRQPMLDRLERMELDRGPYLEGLLALKDRREAILRGFREDMASAWRIAADGEAAAVRFGEEPAGSVRGLGLVEEDELDVRLATEHLAEAISREWQSELLRLNGYLTWLDMGVRLTPDSAPYSPSRIAMAVYRGFAAASLPGNVRALAVQCCAREFVEVLGPIYENLHARLVRRLGPQDSTGPRMRRAQAIPSSGDEASSEPDWMTRFFVEWDHEDHEAAASADAATLPPALHQLLEESRHQRAREQGMARAAGARTSLSQRELIVALTLLQIASPEVHAEVLANPRQLQAAFKQQIFLQAAQLGVAPEAVAISEADENVVDLVGMLFEVIFRESHLGEEQVHVLGRLMAPMTKVALQDRKLFLQASHSARRLLNLLVEACDGNPGENDAQRLLLEKVKDTVQRLVADFDESQSVFRAARSDFNDFYVHYRAEAEKVEQALAAEQQARDAEADVLAGFAASLDARLQGTDVPAPMRDVLLAGWPAYAARMQALNKPQAAPMMLDGLLRAVDDAQVRQDVRAWHAALDWLQPMWMASGQARPAIAALREQLFSRLVAPHQAAEHAAPPTPAAPATSAPTTVLPGLLEAQEWMEGLQHLDPVMTEYFQHLREGSWLDFVDKDHRVQAGRLSWISPFSRRMMFVNRAGARICVASVQELAVMAQLGRVRMHRDEDAFYSAMQGVVDRLVAPAAP</sequence>